<protein>
    <submittedName>
        <fullName evidence="2">Uncharacterized protein</fullName>
    </submittedName>
</protein>
<name>A0A224YGK1_9ACAR</name>
<feature type="region of interest" description="Disordered" evidence="1">
    <location>
        <begin position="46"/>
        <end position="101"/>
    </location>
</feature>
<dbReference type="AlphaFoldDB" id="A0A224YGK1"/>
<feature type="compositionally biased region" description="Basic residues" evidence="1">
    <location>
        <begin position="51"/>
        <end position="69"/>
    </location>
</feature>
<dbReference type="EMBL" id="GFPF01001786">
    <property type="protein sequence ID" value="MAA12932.1"/>
    <property type="molecule type" value="Transcribed_RNA"/>
</dbReference>
<evidence type="ECO:0000313" key="2">
    <source>
        <dbReference type="EMBL" id="MAA12932.1"/>
    </source>
</evidence>
<proteinExistence type="predicted"/>
<organism evidence="2">
    <name type="scientific">Rhipicephalus zambeziensis</name>
    <dbReference type="NCBI Taxonomy" id="60191"/>
    <lineage>
        <taxon>Eukaryota</taxon>
        <taxon>Metazoa</taxon>
        <taxon>Ecdysozoa</taxon>
        <taxon>Arthropoda</taxon>
        <taxon>Chelicerata</taxon>
        <taxon>Arachnida</taxon>
        <taxon>Acari</taxon>
        <taxon>Parasitiformes</taxon>
        <taxon>Ixodida</taxon>
        <taxon>Ixodoidea</taxon>
        <taxon>Ixodidae</taxon>
        <taxon>Rhipicephalinae</taxon>
        <taxon>Rhipicephalus</taxon>
        <taxon>Rhipicephalus</taxon>
    </lineage>
</organism>
<evidence type="ECO:0000256" key="1">
    <source>
        <dbReference type="SAM" id="MobiDB-lite"/>
    </source>
</evidence>
<accession>A0A224YGK1</accession>
<sequence>MRSRPSGLLILISDDIRALQDIKESTAWQIAFKVARIFRFRSLSKCQGSASRHKSRTRSTLHRWPKKSGRSWSSRYTTRSRSHRTYKSSTGTKRAFMYHHA</sequence>
<reference evidence="2" key="1">
    <citation type="journal article" date="2017" name="Parasit. Vectors">
        <title>Sialotranscriptomics of Rhipicephalus zambeziensis reveals intricate expression profiles of secretory proteins and suggests tight temporal transcriptional regulation during blood-feeding.</title>
        <authorList>
            <person name="de Castro M.H."/>
            <person name="de Klerk D."/>
            <person name="Pienaar R."/>
            <person name="Rees D.J.G."/>
            <person name="Mans B.J."/>
        </authorList>
    </citation>
    <scope>NUCLEOTIDE SEQUENCE</scope>
    <source>
        <tissue evidence="2">Salivary glands</tissue>
    </source>
</reference>